<feature type="region of interest" description="Disordered" evidence="1">
    <location>
        <begin position="105"/>
        <end position="160"/>
    </location>
</feature>
<gene>
    <name evidence="3" type="ORF">CUJ86_03590</name>
</gene>
<keyword evidence="4" id="KW-1185">Reference proteome</keyword>
<keyword evidence="2" id="KW-1133">Transmembrane helix</keyword>
<keyword evidence="2" id="KW-0812">Transmembrane</keyword>
<feature type="compositionally biased region" description="Low complexity" evidence="1">
    <location>
        <begin position="105"/>
        <end position="139"/>
    </location>
</feature>
<proteinExistence type="predicted"/>
<feature type="transmembrane region" description="Helical" evidence="2">
    <location>
        <begin position="187"/>
        <end position="206"/>
    </location>
</feature>
<evidence type="ECO:0000313" key="4">
    <source>
        <dbReference type="Proteomes" id="UP000292580"/>
    </source>
</evidence>
<name>A0A483CRP9_9EURY</name>
<protein>
    <submittedName>
        <fullName evidence="3">Uncharacterized protein</fullName>
    </submittedName>
</protein>
<dbReference type="AlphaFoldDB" id="A0A483CRP9"/>
<dbReference type="EMBL" id="PGCL01000001">
    <property type="protein sequence ID" value="TAJ45803.1"/>
    <property type="molecule type" value="Genomic_DNA"/>
</dbReference>
<reference evidence="3 4" key="1">
    <citation type="submission" date="2017-11" db="EMBL/GenBank/DDBJ databases">
        <title>Isolation and Characterization of Methanofollis Species from Methane Seep Offshore SW Taiwan.</title>
        <authorList>
            <person name="Teng N.-H."/>
            <person name="Lai M.-C."/>
            <person name="Chen S.-C."/>
        </authorList>
    </citation>
    <scope>NUCLEOTIDE SEQUENCE [LARGE SCALE GENOMIC DNA]</scope>
    <source>
        <strain evidence="3 4">FWC-SCC2</strain>
    </source>
</reference>
<dbReference type="Proteomes" id="UP000292580">
    <property type="component" value="Unassembled WGS sequence"/>
</dbReference>
<accession>A0A483CRP9</accession>
<sequence>MLCGPPAATAIPAFPSEFYGTVHIGGEPAPAGTLITAFIGGVERGSVTTTSSGTYGGPGTFDQRLVVRGTEEESGLVITFTINGVETGETAVYRPGETIELDLTATGSALPTTTTTAAPPTTGPDDTIPPTTVPATAGGVESPATTGVSTPEPGDTNPPTTVATGEMATPTAPAVRFTDSSSTFSPLYGVILVMGAVIVLLVAYIIRGKE</sequence>
<keyword evidence="2" id="KW-0472">Membrane</keyword>
<evidence type="ECO:0000256" key="1">
    <source>
        <dbReference type="SAM" id="MobiDB-lite"/>
    </source>
</evidence>
<evidence type="ECO:0000313" key="3">
    <source>
        <dbReference type="EMBL" id="TAJ45803.1"/>
    </source>
</evidence>
<evidence type="ECO:0000256" key="2">
    <source>
        <dbReference type="SAM" id="Phobius"/>
    </source>
</evidence>
<comment type="caution">
    <text evidence="3">The sequence shown here is derived from an EMBL/GenBank/DDBJ whole genome shotgun (WGS) entry which is preliminary data.</text>
</comment>
<organism evidence="3 4">
    <name type="scientific">Methanofollis fontis</name>
    <dbReference type="NCBI Taxonomy" id="2052832"/>
    <lineage>
        <taxon>Archaea</taxon>
        <taxon>Methanobacteriati</taxon>
        <taxon>Methanobacteriota</taxon>
        <taxon>Stenosarchaea group</taxon>
        <taxon>Methanomicrobia</taxon>
        <taxon>Methanomicrobiales</taxon>
        <taxon>Methanomicrobiaceae</taxon>
        <taxon>Methanofollis</taxon>
    </lineage>
</organism>